<evidence type="ECO:0000256" key="7">
    <source>
        <dbReference type="ARBA" id="ARBA00047625"/>
    </source>
</evidence>
<sequence length="554" mass="59547">MARGGTAAPDRSWRAPHGDAPPALRSQPDAEQGRCAREPGQRWRAAARRPFGGALQRRRTRPARAADRAHPRLLQPALWQALRPGRHVEARRGAARGVRGLRRRSRSADRHHLRFGGDGGGAGIRAPPARPRRRALRRQLDRLGVGPDHAQGDGDAVSEAGEGKGAGTRVVGAGRRPEWTQRIVNPPVWRASTILYDTVEELRATAGRDTHHTLFYGRRGTPTQWSLADALTQLEPGAEATLLYPSGVAAISTALLAVLSPGDELLLVDSAYDPTRHLADGLLKRFGITTRYYDPMVGAGIAEMIGPNTRAIFMESPGSLTFEVQDVPAIVAAAKARGVTTLLDNTWATPLLFPAIELGVDYTIMACTKYVVGHSDAMLGSVTAAQGKFAALRNASYQLGQHVSPDDAYLGSRGLRTMAVRLDRHGESALAIARWLAGQPGVARVLHPALPGTPGHDVFTRDFRGSSGLFSFVLAGGDEAARTALIDGLELFGIGYSWGGFESLAVPIDPQRYRSATPWEAEGPMVRLQIGLEDVDDLIADLDAGLARFRAARG</sequence>
<evidence type="ECO:0000256" key="6">
    <source>
        <dbReference type="ARBA" id="ARBA00047517"/>
    </source>
</evidence>
<evidence type="ECO:0000256" key="2">
    <source>
        <dbReference type="ARBA" id="ARBA00009077"/>
    </source>
</evidence>
<dbReference type="InterPro" id="IPR006233">
    <property type="entry name" value="Cys_b_lyase_bac"/>
</dbReference>
<name>A0A4Q2IP76_9SPHN</name>
<evidence type="ECO:0000313" key="11">
    <source>
        <dbReference type="Proteomes" id="UP000292347"/>
    </source>
</evidence>
<keyword evidence="3 8" id="KW-0663">Pyridoxal phosphate</keyword>
<dbReference type="Gene3D" id="3.40.640.10">
    <property type="entry name" value="Type I PLP-dependent aspartate aminotransferase-like (Major domain)"/>
    <property type="match status" value="1"/>
</dbReference>
<dbReference type="GO" id="GO:0019346">
    <property type="term" value="P:transsulfuration"/>
    <property type="evidence" value="ECO:0007669"/>
    <property type="project" value="InterPro"/>
</dbReference>
<dbReference type="PANTHER" id="PTHR43500:SF1">
    <property type="entry name" value="CYSTATHIONINE BETA-LYASE-RELATED"/>
    <property type="match status" value="1"/>
</dbReference>
<dbReference type="FunFam" id="3.40.640.10:FF:000046">
    <property type="entry name" value="Cystathionine gamma-lyase"/>
    <property type="match status" value="1"/>
</dbReference>
<evidence type="ECO:0000313" key="10">
    <source>
        <dbReference type="EMBL" id="RXZ31332.1"/>
    </source>
</evidence>
<comment type="catalytic activity">
    <reaction evidence="7">
        <text>an S-substituted L-cysteine + H2O = a thiol + pyruvate + NH4(+)</text>
        <dbReference type="Rhea" id="RHEA:18121"/>
        <dbReference type="ChEBI" id="CHEBI:15361"/>
        <dbReference type="ChEBI" id="CHEBI:15377"/>
        <dbReference type="ChEBI" id="CHEBI:28938"/>
        <dbReference type="ChEBI" id="CHEBI:29256"/>
        <dbReference type="ChEBI" id="CHEBI:58717"/>
        <dbReference type="EC" id="4.4.1.13"/>
    </reaction>
</comment>
<feature type="compositionally biased region" description="Basic residues" evidence="9">
    <location>
        <begin position="99"/>
        <end position="114"/>
    </location>
</feature>
<evidence type="ECO:0000256" key="5">
    <source>
        <dbReference type="ARBA" id="ARBA00046315"/>
    </source>
</evidence>
<comment type="catalytic activity">
    <reaction evidence="6">
        <text>L,L-cystathionine + H2O = L-homocysteine + pyruvate + NH4(+)</text>
        <dbReference type="Rhea" id="RHEA:13965"/>
        <dbReference type="ChEBI" id="CHEBI:15361"/>
        <dbReference type="ChEBI" id="CHEBI:15377"/>
        <dbReference type="ChEBI" id="CHEBI:28938"/>
        <dbReference type="ChEBI" id="CHEBI:58161"/>
        <dbReference type="ChEBI" id="CHEBI:58199"/>
    </reaction>
</comment>
<comment type="caution">
    <text evidence="10">The sequence shown here is derived from an EMBL/GenBank/DDBJ whole genome shotgun (WGS) entry which is preliminary data.</text>
</comment>
<dbReference type="SUPFAM" id="SSF53383">
    <property type="entry name" value="PLP-dependent transferases"/>
    <property type="match status" value="1"/>
</dbReference>
<evidence type="ECO:0000256" key="4">
    <source>
        <dbReference type="ARBA" id="ARBA00023239"/>
    </source>
</evidence>
<reference evidence="10 11" key="1">
    <citation type="submission" date="2019-01" db="EMBL/GenBank/DDBJ databases">
        <title>Sphingomonas mucosissima sp. nov. and Sphingomonas desiccabilis sp. nov., from biological soil crusts in the Colorado Plateau, USA.</title>
        <authorList>
            <person name="Zhu D."/>
        </authorList>
    </citation>
    <scope>NUCLEOTIDE SEQUENCE [LARGE SCALE GENOMIC DNA]</scope>
    <source>
        <strain evidence="10 11">CP1D</strain>
    </source>
</reference>
<dbReference type="OrthoDB" id="9790858at2"/>
<dbReference type="Pfam" id="PF01053">
    <property type="entry name" value="Cys_Met_Meta_PP"/>
    <property type="match status" value="1"/>
</dbReference>
<dbReference type="Gene3D" id="3.90.1150.10">
    <property type="entry name" value="Aspartate Aminotransferase, domain 1"/>
    <property type="match status" value="1"/>
</dbReference>
<dbReference type="Proteomes" id="UP000292347">
    <property type="component" value="Unassembled WGS sequence"/>
</dbReference>
<dbReference type="InterPro" id="IPR054542">
    <property type="entry name" value="Cys_met_metab_PP"/>
</dbReference>
<dbReference type="GO" id="GO:0030170">
    <property type="term" value="F:pyridoxal phosphate binding"/>
    <property type="evidence" value="ECO:0007669"/>
    <property type="project" value="InterPro"/>
</dbReference>
<dbReference type="PANTHER" id="PTHR43500">
    <property type="entry name" value="CYSTATHIONINE BETA-LYASE-RELATED"/>
    <property type="match status" value="1"/>
</dbReference>
<evidence type="ECO:0000256" key="9">
    <source>
        <dbReference type="SAM" id="MobiDB-lite"/>
    </source>
</evidence>
<dbReference type="GO" id="GO:0019450">
    <property type="term" value="P:L-cysteine catabolic process to pyruvate"/>
    <property type="evidence" value="ECO:0007669"/>
    <property type="project" value="TreeGrafter"/>
</dbReference>
<dbReference type="InterPro" id="IPR015421">
    <property type="entry name" value="PyrdxlP-dep_Trfase_major"/>
</dbReference>
<comment type="pathway">
    <text evidence="5">Amino-acid biosynthesis; L-methionine biosynthesis via de novo pathway; L-homocysteine from L-cystathionine: step 1/1.</text>
</comment>
<dbReference type="PROSITE" id="PS00868">
    <property type="entry name" value="CYS_MET_METAB_PP"/>
    <property type="match status" value="1"/>
</dbReference>
<dbReference type="InterPro" id="IPR015422">
    <property type="entry name" value="PyrdxlP-dep_Trfase_small"/>
</dbReference>
<accession>A0A4Q2IP76</accession>
<keyword evidence="11" id="KW-1185">Reference proteome</keyword>
<comment type="similarity">
    <text evidence="2 8">Belongs to the trans-sulfuration enzymes family.</text>
</comment>
<dbReference type="EMBL" id="SDPT01000002">
    <property type="protein sequence ID" value="RXZ31332.1"/>
    <property type="molecule type" value="Genomic_DNA"/>
</dbReference>
<proteinExistence type="inferred from homology"/>
<dbReference type="InterPro" id="IPR000277">
    <property type="entry name" value="Cys/Met-Metab_PyrdxlP-dep_enz"/>
</dbReference>
<evidence type="ECO:0000256" key="3">
    <source>
        <dbReference type="ARBA" id="ARBA00022898"/>
    </source>
</evidence>
<dbReference type="AlphaFoldDB" id="A0A4Q2IP76"/>
<comment type="cofactor">
    <cofactor evidence="1 8">
        <name>pyridoxal 5'-phosphate</name>
        <dbReference type="ChEBI" id="CHEBI:597326"/>
    </cofactor>
</comment>
<organism evidence="10 11">
    <name type="scientific">Sphingomonas desiccabilis</name>
    <dbReference type="NCBI Taxonomy" id="429134"/>
    <lineage>
        <taxon>Bacteria</taxon>
        <taxon>Pseudomonadati</taxon>
        <taxon>Pseudomonadota</taxon>
        <taxon>Alphaproteobacteria</taxon>
        <taxon>Sphingomonadales</taxon>
        <taxon>Sphingomonadaceae</taxon>
        <taxon>Sphingomonas</taxon>
    </lineage>
</organism>
<gene>
    <name evidence="10" type="primary">metC</name>
    <name evidence="10" type="ORF">EO081_08710</name>
</gene>
<protein>
    <submittedName>
        <fullName evidence="10">Cystathionine beta-lyase</fullName>
        <ecNumber evidence="10">4.4.1.8</ecNumber>
    </submittedName>
</protein>
<keyword evidence="4 10" id="KW-0456">Lyase</keyword>
<dbReference type="NCBIfam" id="TIGR01324">
    <property type="entry name" value="cysta_beta_ly_B"/>
    <property type="match status" value="1"/>
</dbReference>
<dbReference type="GO" id="GO:0047804">
    <property type="term" value="F:cysteine-S-conjugate beta-lyase activity"/>
    <property type="evidence" value="ECO:0007669"/>
    <property type="project" value="UniProtKB-EC"/>
</dbReference>
<feature type="compositionally biased region" description="Basic and acidic residues" evidence="9">
    <location>
        <begin position="31"/>
        <end position="41"/>
    </location>
</feature>
<evidence type="ECO:0000256" key="8">
    <source>
        <dbReference type="RuleBase" id="RU362118"/>
    </source>
</evidence>
<feature type="region of interest" description="Disordered" evidence="9">
    <location>
        <begin position="1"/>
        <end position="72"/>
    </location>
</feature>
<dbReference type="EC" id="4.4.1.8" evidence="10"/>
<evidence type="ECO:0000256" key="1">
    <source>
        <dbReference type="ARBA" id="ARBA00001933"/>
    </source>
</evidence>
<feature type="region of interest" description="Disordered" evidence="9">
    <location>
        <begin position="90"/>
        <end position="171"/>
    </location>
</feature>
<dbReference type="InterPro" id="IPR015424">
    <property type="entry name" value="PyrdxlP-dep_Trfase"/>
</dbReference>